<name>A0ABD3T942_SINWO</name>
<keyword evidence="1" id="KW-0812">Transmembrane</keyword>
<keyword evidence="1" id="KW-0472">Membrane</keyword>
<feature type="transmembrane region" description="Helical" evidence="1">
    <location>
        <begin position="74"/>
        <end position="93"/>
    </location>
</feature>
<keyword evidence="1" id="KW-1133">Transmembrane helix</keyword>
<reference evidence="2 3" key="1">
    <citation type="submission" date="2024-11" db="EMBL/GenBank/DDBJ databases">
        <title>Chromosome-level genome assembly of the freshwater bivalve Anodonta woodiana.</title>
        <authorList>
            <person name="Chen X."/>
        </authorList>
    </citation>
    <scope>NUCLEOTIDE SEQUENCE [LARGE SCALE GENOMIC DNA]</scope>
    <source>
        <strain evidence="2">MN2024</strain>
        <tissue evidence="2">Gills</tissue>
    </source>
</reference>
<comment type="caution">
    <text evidence="2">The sequence shown here is derived from an EMBL/GenBank/DDBJ whole genome shotgun (WGS) entry which is preliminary data.</text>
</comment>
<dbReference type="Proteomes" id="UP001634394">
    <property type="component" value="Unassembled WGS sequence"/>
</dbReference>
<evidence type="ECO:0000313" key="3">
    <source>
        <dbReference type="Proteomes" id="UP001634394"/>
    </source>
</evidence>
<protein>
    <submittedName>
        <fullName evidence="2">Uncharacterized protein</fullName>
    </submittedName>
</protein>
<feature type="transmembrane region" description="Helical" evidence="1">
    <location>
        <begin position="144"/>
        <end position="169"/>
    </location>
</feature>
<dbReference type="EMBL" id="JBJQND010000019">
    <property type="protein sequence ID" value="KAL3832788.1"/>
    <property type="molecule type" value="Genomic_DNA"/>
</dbReference>
<gene>
    <name evidence="2" type="ORF">ACJMK2_024400</name>
</gene>
<proteinExistence type="predicted"/>
<sequence>MGKKLLVGSYVSLGLLLLCFGAHLAGFQTDYWIVSSVKKGETELRINLGIWAMHVISENGTIQYDSPMFGRVEHFIALGIAALNTVACVVIAIRNFSLCVGITSFITSTLMIIVSIYTYDNVQSNMATLKIRFSESAADFTQSWSFYLVFVGIILNVAFTVIFVFTLLLNAEKKATKSDKGLGPKTHSESKRKYVYTVERREENAYDNLVPEITEENVYNSTVTEAGHGDTLENITHL</sequence>
<dbReference type="AlphaFoldDB" id="A0ABD3T942"/>
<feature type="transmembrane region" description="Helical" evidence="1">
    <location>
        <begin position="100"/>
        <end position="119"/>
    </location>
</feature>
<accession>A0ABD3T942</accession>
<organism evidence="2 3">
    <name type="scientific">Sinanodonta woodiana</name>
    <name type="common">Chinese pond mussel</name>
    <name type="synonym">Anodonta woodiana</name>
    <dbReference type="NCBI Taxonomy" id="1069815"/>
    <lineage>
        <taxon>Eukaryota</taxon>
        <taxon>Metazoa</taxon>
        <taxon>Spiralia</taxon>
        <taxon>Lophotrochozoa</taxon>
        <taxon>Mollusca</taxon>
        <taxon>Bivalvia</taxon>
        <taxon>Autobranchia</taxon>
        <taxon>Heteroconchia</taxon>
        <taxon>Palaeoheterodonta</taxon>
        <taxon>Unionida</taxon>
        <taxon>Unionoidea</taxon>
        <taxon>Unionidae</taxon>
        <taxon>Unioninae</taxon>
        <taxon>Sinanodonta</taxon>
    </lineage>
</organism>
<evidence type="ECO:0000256" key="1">
    <source>
        <dbReference type="SAM" id="Phobius"/>
    </source>
</evidence>
<keyword evidence="3" id="KW-1185">Reference proteome</keyword>
<evidence type="ECO:0000313" key="2">
    <source>
        <dbReference type="EMBL" id="KAL3832788.1"/>
    </source>
</evidence>